<dbReference type="Proteomes" id="UP001198034">
    <property type="component" value="Unassembled WGS sequence"/>
</dbReference>
<dbReference type="RefSeq" id="WP_226763380.1">
    <property type="nucleotide sequence ID" value="NZ_JAJAWG010000002.1"/>
</dbReference>
<comment type="caution">
    <text evidence="2">The sequence shown here is derived from an EMBL/GenBank/DDBJ whole genome shotgun (WGS) entry which is preliminary data.</text>
</comment>
<dbReference type="InterPro" id="IPR014263">
    <property type="entry name" value="Methanolan_biosynth_EpsI"/>
</dbReference>
<evidence type="ECO:0000313" key="3">
    <source>
        <dbReference type="Proteomes" id="UP001198034"/>
    </source>
</evidence>
<protein>
    <submittedName>
        <fullName evidence="2">EpsI family protein</fullName>
    </submittedName>
</protein>
<accession>A0ABS8BIN8</accession>
<dbReference type="NCBIfam" id="TIGR02914">
    <property type="entry name" value="EpsI_fam"/>
    <property type="match status" value="1"/>
</dbReference>
<dbReference type="NCBIfam" id="NF045609">
    <property type="entry name" value="EpsI_type_B"/>
    <property type="match status" value="1"/>
</dbReference>
<keyword evidence="3" id="KW-1185">Reference proteome</keyword>
<reference evidence="2 3" key="1">
    <citation type="submission" date="2021-10" db="EMBL/GenBank/DDBJ databases">
        <authorList>
            <person name="Chen M."/>
        </authorList>
    </citation>
    <scope>NUCLEOTIDE SEQUENCE [LARGE SCALE GENOMIC DNA]</scope>
    <source>
        <strain evidence="2 3">H3-26</strain>
    </source>
</reference>
<dbReference type="InterPro" id="IPR054653">
    <property type="entry name" value="EpsI_type_B_pred"/>
</dbReference>
<gene>
    <name evidence="2" type="ORF">LG219_04685</name>
</gene>
<dbReference type="EMBL" id="JAJAWG010000002">
    <property type="protein sequence ID" value="MCB5195587.1"/>
    <property type="molecule type" value="Genomic_DNA"/>
</dbReference>
<name>A0ABS8BIN8_9NEIS</name>
<sequence length="223" mass="25148">MTLQALLCGLMIFSFFIVDYIKPNKKMSEERSVLLVDTLPDTIGAWRVDKQQVNVIENQAIQDTIKKIYSDVASKTYVNTAGQRVMVSLAYVADQSDAMGVHLPEVCYPAQGFTVDKIDSIKLNVGDKELPVNRIYAVSGERHEPILYWTVTGNYLTLPGDSTKLIQLKYALSRTVPDGLLVRISTIGDDRNLEYKTQELFVTDLYKKLTVKSRERLFGVTSE</sequence>
<proteinExistence type="predicted"/>
<evidence type="ECO:0000313" key="2">
    <source>
        <dbReference type="EMBL" id="MCB5195587.1"/>
    </source>
</evidence>
<feature type="domain" description="Methanolan biosynthesis EpsI" evidence="1">
    <location>
        <begin position="6"/>
        <end position="210"/>
    </location>
</feature>
<organism evidence="2 3">
    <name type="scientific">Deefgea salmonis</name>
    <dbReference type="NCBI Taxonomy" id="2875502"/>
    <lineage>
        <taxon>Bacteria</taxon>
        <taxon>Pseudomonadati</taxon>
        <taxon>Pseudomonadota</taxon>
        <taxon>Betaproteobacteria</taxon>
        <taxon>Neisseriales</taxon>
        <taxon>Chitinibacteraceae</taxon>
        <taxon>Deefgea</taxon>
    </lineage>
</organism>
<dbReference type="Pfam" id="PF11984">
    <property type="entry name" value="DUF3485"/>
    <property type="match status" value="1"/>
</dbReference>
<evidence type="ECO:0000259" key="1">
    <source>
        <dbReference type="Pfam" id="PF11984"/>
    </source>
</evidence>